<keyword evidence="2" id="KW-1185">Reference proteome</keyword>
<name>A0A3M7P2P4_BRAPC</name>
<dbReference type="Proteomes" id="UP000276133">
    <property type="component" value="Unassembled WGS sequence"/>
</dbReference>
<comment type="caution">
    <text evidence="1">The sequence shown here is derived from an EMBL/GenBank/DDBJ whole genome shotgun (WGS) entry which is preliminary data.</text>
</comment>
<dbReference type="EMBL" id="REGN01013883">
    <property type="protein sequence ID" value="RMZ93352.1"/>
    <property type="molecule type" value="Genomic_DNA"/>
</dbReference>
<protein>
    <submittedName>
        <fullName evidence="1">Uncharacterized protein</fullName>
    </submittedName>
</protein>
<accession>A0A3M7P2P4</accession>
<organism evidence="1 2">
    <name type="scientific">Brachionus plicatilis</name>
    <name type="common">Marine rotifer</name>
    <name type="synonym">Brachionus muelleri</name>
    <dbReference type="NCBI Taxonomy" id="10195"/>
    <lineage>
        <taxon>Eukaryota</taxon>
        <taxon>Metazoa</taxon>
        <taxon>Spiralia</taxon>
        <taxon>Gnathifera</taxon>
        <taxon>Rotifera</taxon>
        <taxon>Eurotatoria</taxon>
        <taxon>Monogononta</taxon>
        <taxon>Pseudotrocha</taxon>
        <taxon>Ploima</taxon>
        <taxon>Brachionidae</taxon>
        <taxon>Brachionus</taxon>
    </lineage>
</organism>
<evidence type="ECO:0000313" key="2">
    <source>
        <dbReference type="Proteomes" id="UP000276133"/>
    </source>
</evidence>
<gene>
    <name evidence="1" type="ORF">BpHYR1_018512</name>
</gene>
<dbReference type="AlphaFoldDB" id="A0A3M7P2P4"/>
<proteinExistence type="predicted"/>
<sequence>MDEMYFSAWSKSWHLSLWCSIIERGNSLLIIFFTLKKIEQYSRRVICICLEKVIILSLNIVLQVLKSHWHQKFTKFKKKAMNLNLNHVPFGTQFFI</sequence>
<reference evidence="1 2" key="1">
    <citation type="journal article" date="2018" name="Sci. Rep.">
        <title>Genomic signatures of local adaptation to the degree of environmental predictability in rotifers.</title>
        <authorList>
            <person name="Franch-Gras L."/>
            <person name="Hahn C."/>
            <person name="Garcia-Roger E.M."/>
            <person name="Carmona M.J."/>
            <person name="Serra M."/>
            <person name="Gomez A."/>
        </authorList>
    </citation>
    <scope>NUCLEOTIDE SEQUENCE [LARGE SCALE GENOMIC DNA]</scope>
    <source>
        <strain evidence="1">HYR1</strain>
    </source>
</reference>
<evidence type="ECO:0000313" key="1">
    <source>
        <dbReference type="EMBL" id="RMZ93352.1"/>
    </source>
</evidence>